<comment type="caution">
    <text evidence="2">The sequence shown here is derived from an EMBL/GenBank/DDBJ whole genome shotgun (WGS) entry which is preliminary data.</text>
</comment>
<keyword evidence="1" id="KW-1133">Transmembrane helix</keyword>
<dbReference type="RefSeq" id="WP_146355189.1">
    <property type="nucleotide sequence ID" value="NZ_VOBR01000017.1"/>
</dbReference>
<keyword evidence="3" id="KW-1185">Reference proteome</keyword>
<proteinExistence type="predicted"/>
<dbReference type="AlphaFoldDB" id="A0A563ENQ7"/>
<gene>
    <name evidence="2" type="ORF">FKR81_25510</name>
</gene>
<keyword evidence="1" id="KW-0472">Membrane</keyword>
<evidence type="ECO:0000313" key="2">
    <source>
        <dbReference type="EMBL" id="TWP49038.1"/>
    </source>
</evidence>
<feature type="transmembrane region" description="Helical" evidence="1">
    <location>
        <begin position="107"/>
        <end position="125"/>
    </location>
</feature>
<accession>A0A563ENQ7</accession>
<keyword evidence="1" id="KW-0812">Transmembrane</keyword>
<organism evidence="2 3">
    <name type="scientific">Lentzea tibetensis</name>
    <dbReference type="NCBI Taxonomy" id="2591470"/>
    <lineage>
        <taxon>Bacteria</taxon>
        <taxon>Bacillati</taxon>
        <taxon>Actinomycetota</taxon>
        <taxon>Actinomycetes</taxon>
        <taxon>Pseudonocardiales</taxon>
        <taxon>Pseudonocardiaceae</taxon>
        <taxon>Lentzea</taxon>
    </lineage>
</organism>
<dbReference type="EMBL" id="VOBR01000017">
    <property type="protein sequence ID" value="TWP49038.1"/>
    <property type="molecule type" value="Genomic_DNA"/>
</dbReference>
<sequence>MFVIALVAGDFSSMAYVAVVATPLLLLTRPWLGCLAGLGSGGWLASSYSSEPLLVRIAFALYALLCLWALVRFVRQVRAQRAIVAEVARVVPIDLPATLRNSSQPRIRPFVVGGVVAIASVGGIAADDAAWWLLLGIFAAVHAAREVGRWFPRPSSAASAPAAGSP</sequence>
<protein>
    <submittedName>
        <fullName evidence="2">Uncharacterized protein</fullName>
    </submittedName>
</protein>
<feature type="transmembrane region" description="Helical" evidence="1">
    <location>
        <begin position="53"/>
        <end position="71"/>
    </location>
</feature>
<evidence type="ECO:0000256" key="1">
    <source>
        <dbReference type="SAM" id="Phobius"/>
    </source>
</evidence>
<name>A0A563ENQ7_9PSEU</name>
<reference evidence="2 3" key="1">
    <citation type="submission" date="2019-07" db="EMBL/GenBank/DDBJ databases">
        <title>Lentzea xizangensis sp. nov., isolated from Qinghai-Tibetan Plateau Soils.</title>
        <authorList>
            <person name="Huang J."/>
        </authorList>
    </citation>
    <scope>NUCLEOTIDE SEQUENCE [LARGE SCALE GENOMIC DNA]</scope>
    <source>
        <strain evidence="2 3">FXJ1.1311</strain>
    </source>
</reference>
<dbReference type="Proteomes" id="UP000316639">
    <property type="component" value="Unassembled WGS sequence"/>
</dbReference>
<evidence type="ECO:0000313" key="3">
    <source>
        <dbReference type="Proteomes" id="UP000316639"/>
    </source>
</evidence>